<dbReference type="PATRIC" id="fig|33036.3.peg.1197"/>
<protein>
    <submittedName>
        <fullName evidence="4">DnaJ domain protein</fullName>
    </submittedName>
</protein>
<comment type="caution">
    <text evidence="4">The sequence shown here is derived from an EMBL/GenBank/DDBJ whole genome shotgun (WGS) entry which is preliminary data.</text>
</comment>
<keyword evidence="2" id="KW-0143">Chaperone</keyword>
<evidence type="ECO:0000256" key="2">
    <source>
        <dbReference type="ARBA" id="ARBA00023186"/>
    </source>
</evidence>
<feature type="domain" description="J" evidence="3">
    <location>
        <begin position="13"/>
        <end position="78"/>
    </location>
</feature>
<reference evidence="5" key="1">
    <citation type="submission" date="2016-01" db="EMBL/GenBank/DDBJ databases">
        <authorList>
            <person name="Mitreva M."/>
            <person name="Pepin K.H."/>
            <person name="Mihindukulasuriya K.A."/>
            <person name="Fulton R."/>
            <person name="Fronick C."/>
            <person name="O'Laughlin M."/>
            <person name="Miner T."/>
            <person name="Herter B."/>
            <person name="Rosa B.A."/>
            <person name="Cordes M."/>
            <person name="Tomlinson C."/>
            <person name="Wollam A."/>
            <person name="Palsikar V.B."/>
            <person name="Mardis E.R."/>
            <person name="Wilson R.K."/>
        </authorList>
    </citation>
    <scope>NUCLEOTIDE SEQUENCE [LARGE SCALE GENOMIC DNA]</scope>
    <source>
        <strain evidence="5">MJR8151</strain>
    </source>
</reference>
<dbReference type="Gene3D" id="2.60.260.20">
    <property type="entry name" value="Urease metallochaperone UreE, N-terminal domain"/>
    <property type="match status" value="2"/>
</dbReference>
<dbReference type="InterPro" id="IPR008971">
    <property type="entry name" value="HSP40/DnaJ_pept-bd"/>
</dbReference>
<dbReference type="GO" id="GO:0005737">
    <property type="term" value="C:cytoplasm"/>
    <property type="evidence" value="ECO:0007669"/>
    <property type="project" value="TreeGrafter"/>
</dbReference>
<keyword evidence="1" id="KW-0235">DNA replication</keyword>
<dbReference type="SUPFAM" id="SSF46565">
    <property type="entry name" value="Chaperone J-domain"/>
    <property type="match status" value="1"/>
</dbReference>
<dbReference type="InterPro" id="IPR002939">
    <property type="entry name" value="DnaJ_C"/>
</dbReference>
<sequence>MVKTMEVIMKFRDYYEVLGVDKKASPDQIKKAYRKLAKKYHPDLHPNDKEAEKKFTEINEAYEVLSDTEKRNKYDMFGQNANFQGGQNFDPRDFGFDFNNFGGNSYTYSTGGASGFSDFFDTLFGSFQQGGRSSGGSYGSKFSNFGQTFGKKKKQSLDASVDISIDEAINGCSRTISVNDNGSIIDINVKIPKGIKSNNKIRIDGSSHGINANIIVKVNILEDDDLRLEGIDFIKKVRLTPWDAYFGTKKKIQSKSKALMVNIPEKVNPGQKIRLKGRGYKDRKGNVGDLILEIMIENPKNLSKKQEELYRQLKEEA</sequence>
<proteinExistence type="predicted"/>
<dbReference type="InterPro" id="IPR018253">
    <property type="entry name" value="DnaJ_domain_CS"/>
</dbReference>
<dbReference type="Proteomes" id="UP000070383">
    <property type="component" value="Unassembled WGS sequence"/>
</dbReference>
<accession>A0A133KE24</accession>
<keyword evidence="5" id="KW-1185">Reference proteome</keyword>
<evidence type="ECO:0000313" key="5">
    <source>
        <dbReference type="Proteomes" id="UP000070383"/>
    </source>
</evidence>
<dbReference type="PROSITE" id="PS00636">
    <property type="entry name" value="DNAJ_1"/>
    <property type="match status" value="1"/>
</dbReference>
<dbReference type="CDD" id="cd10747">
    <property type="entry name" value="DnaJ_C"/>
    <property type="match status" value="1"/>
</dbReference>
<dbReference type="SUPFAM" id="SSF49493">
    <property type="entry name" value="HSP40/DnaJ peptide-binding domain"/>
    <property type="match status" value="2"/>
</dbReference>
<dbReference type="PANTHER" id="PTHR43096">
    <property type="entry name" value="DNAJ HOMOLOG 1, MITOCHONDRIAL-RELATED"/>
    <property type="match status" value="1"/>
</dbReference>
<dbReference type="InterPro" id="IPR036869">
    <property type="entry name" value="J_dom_sf"/>
</dbReference>
<dbReference type="EMBL" id="LRPM01000046">
    <property type="protein sequence ID" value="KWZ77737.1"/>
    <property type="molecule type" value="Genomic_DNA"/>
</dbReference>
<dbReference type="SMART" id="SM00271">
    <property type="entry name" value="DnaJ"/>
    <property type="match status" value="1"/>
</dbReference>
<dbReference type="PANTHER" id="PTHR43096:SF52">
    <property type="entry name" value="DNAJ HOMOLOG 1, MITOCHONDRIAL-RELATED"/>
    <property type="match status" value="1"/>
</dbReference>
<dbReference type="GO" id="GO:0042026">
    <property type="term" value="P:protein refolding"/>
    <property type="evidence" value="ECO:0007669"/>
    <property type="project" value="TreeGrafter"/>
</dbReference>
<dbReference type="GO" id="GO:0006260">
    <property type="term" value="P:DNA replication"/>
    <property type="evidence" value="ECO:0007669"/>
    <property type="project" value="UniProtKB-KW"/>
</dbReference>
<dbReference type="Pfam" id="PF00226">
    <property type="entry name" value="DnaJ"/>
    <property type="match status" value="1"/>
</dbReference>
<dbReference type="InterPro" id="IPR001623">
    <property type="entry name" value="DnaJ_domain"/>
</dbReference>
<dbReference type="PROSITE" id="PS50076">
    <property type="entry name" value="DNAJ_2"/>
    <property type="match status" value="1"/>
</dbReference>
<gene>
    <name evidence="4" type="ORF">HMPREF3200_01208</name>
</gene>
<organism evidence="4 5">
    <name type="scientific">Anaerococcus tetradius</name>
    <dbReference type="NCBI Taxonomy" id="33036"/>
    <lineage>
        <taxon>Bacteria</taxon>
        <taxon>Bacillati</taxon>
        <taxon>Bacillota</taxon>
        <taxon>Tissierellia</taxon>
        <taxon>Tissierellales</taxon>
        <taxon>Peptoniphilaceae</taxon>
        <taxon>Anaerococcus</taxon>
    </lineage>
</organism>
<dbReference type="Gene3D" id="1.10.287.110">
    <property type="entry name" value="DnaJ domain"/>
    <property type="match status" value="1"/>
</dbReference>
<dbReference type="AlphaFoldDB" id="A0A133KE24"/>
<dbReference type="PRINTS" id="PR00625">
    <property type="entry name" value="JDOMAIN"/>
</dbReference>
<evidence type="ECO:0000313" key="4">
    <source>
        <dbReference type="EMBL" id="KWZ77737.1"/>
    </source>
</evidence>
<name>A0A133KE24_9FIRM</name>
<dbReference type="STRING" id="33036.HMPREF3200_01208"/>
<evidence type="ECO:0000259" key="3">
    <source>
        <dbReference type="PROSITE" id="PS50076"/>
    </source>
</evidence>
<dbReference type="GO" id="GO:0051082">
    <property type="term" value="F:unfolded protein binding"/>
    <property type="evidence" value="ECO:0007669"/>
    <property type="project" value="InterPro"/>
</dbReference>
<evidence type="ECO:0000256" key="1">
    <source>
        <dbReference type="ARBA" id="ARBA00022705"/>
    </source>
</evidence>
<dbReference type="Pfam" id="PF01556">
    <property type="entry name" value="DnaJ_C"/>
    <property type="match status" value="1"/>
</dbReference>
<dbReference type="CDD" id="cd06257">
    <property type="entry name" value="DnaJ"/>
    <property type="match status" value="1"/>
</dbReference>